<keyword evidence="1" id="KW-0812">Transmembrane</keyword>
<proteinExistence type="predicted"/>
<sequence>MGKKVKTFLHVFVRSLIPEVDYYRKLIKTHFCFSIKYYISLILVLNLLFILFVFIRLNPFKMKTLLSNLVKSVQKYPKELRIEIRNGSLKTNYGRPYLLWLDYDDKKYLLLVVDEFATPEQIAQYRSYMLLTSNRAIARRVFLGGNLSQYSLKKFEDQTITYTTAQEVVSSFQRVIQFLPILYIGILLISLILIPLFSFGITSLYVFLSSVVVYYFLKYGAKKSIRFRKTLQVSLHAITLPLLLDYGLIMFNLSSKSLPFLFFFLSLIFVGGGVYEAYLDYDGK</sequence>
<protein>
    <recommendedName>
        <fullName evidence="4">DUF1189 domain-containing protein</fullName>
    </recommendedName>
</protein>
<dbReference type="Pfam" id="PF06691">
    <property type="entry name" value="DUF1189"/>
    <property type="match status" value="1"/>
</dbReference>
<organism evidence="2 3">
    <name type="scientific">Candidatus Roizmanbacteria bacterium CG09_land_8_20_14_0_10_41_9</name>
    <dbReference type="NCBI Taxonomy" id="1974850"/>
    <lineage>
        <taxon>Bacteria</taxon>
        <taxon>Candidatus Roizmaniibacteriota</taxon>
    </lineage>
</organism>
<keyword evidence="1" id="KW-0472">Membrane</keyword>
<feature type="transmembrane region" description="Helical" evidence="1">
    <location>
        <begin position="233"/>
        <end position="254"/>
    </location>
</feature>
<dbReference type="EMBL" id="PEZG01000053">
    <property type="protein sequence ID" value="PIS15702.1"/>
    <property type="molecule type" value="Genomic_DNA"/>
</dbReference>
<reference evidence="3" key="1">
    <citation type="submission" date="2017-09" db="EMBL/GenBank/DDBJ databases">
        <title>Depth-based differentiation of microbial function through sediment-hosted aquifers and enrichment of novel symbionts in the deep terrestrial subsurface.</title>
        <authorList>
            <person name="Probst A.J."/>
            <person name="Ladd B."/>
            <person name="Jarett J.K."/>
            <person name="Geller-Mcgrath D.E."/>
            <person name="Sieber C.M.K."/>
            <person name="Emerson J.B."/>
            <person name="Anantharaman K."/>
            <person name="Thomas B.C."/>
            <person name="Malmstrom R."/>
            <person name="Stieglmeier M."/>
            <person name="Klingl A."/>
            <person name="Woyke T."/>
            <person name="Ryan C.M."/>
            <person name="Banfield J.F."/>
        </authorList>
    </citation>
    <scope>NUCLEOTIDE SEQUENCE [LARGE SCALE GENOMIC DNA]</scope>
</reference>
<evidence type="ECO:0000313" key="2">
    <source>
        <dbReference type="EMBL" id="PIS15702.1"/>
    </source>
</evidence>
<feature type="transmembrane region" description="Helical" evidence="1">
    <location>
        <begin position="35"/>
        <end position="55"/>
    </location>
</feature>
<dbReference type="Proteomes" id="UP000231198">
    <property type="component" value="Unassembled WGS sequence"/>
</dbReference>
<evidence type="ECO:0008006" key="4">
    <source>
        <dbReference type="Google" id="ProtNLM"/>
    </source>
</evidence>
<dbReference type="InterPro" id="IPR009574">
    <property type="entry name" value="DUF1189"/>
</dbReference>
<feature type="transmembrane region" description="Helical" evidence="1">
    <location>
        <begin position="260"/>
        <end position="279"/>
    </location>
</feature>
<name>A0A2H0WSP2_9BACT</name>
<feature type="transmembrane region" description="Helical" evidence="1">
    <location>
        <begin position="203"/>
        <end position="221"/>
    </location>
</feature>
<evidence type="ECO:0000313" key="3">
    <source>
        <dbReference type="Proteomes" id="UP000231198"/>
    </source>
</evidence>
<accession>A0A2H0WSP2</accession>
<comment type="caution">
    <text evidence="2">The sequence shown here is derived from an EMBL/GenBank/DDBJ whole genome shotgun (WGS) entry which is preliminary data.</text>
</comment>
<gene>
    <name evidence="2" type="ORF">COT62_02290</name>
</gene>
<evidence type="ECO:0000256" key="1">
    <source>
        <dbReference type="SAM" id="Phobius"/>
    </source>
</evidence>
<feature type="transmembrane region" description="Helical" evidence="1">
    <location>
        <begin position="178"/>
        <end position="197"/>
    </location>
</feature>
<keyword evidence="1" id="KW-1133">Transmembrane helix</keyword>
<dbReference type="AlphaFoldDB" id="A0A2H0WSP2"/>